<dbReference type="Gene3D" id="2.130.10.10">
    <property type="entry name" value="YVTN repeat-like/Quinoprotein amine dehydrogenase"/>
    <property type="match status" value="1"/>
</dbReference>
<dbReference type="GO" id="GO:0008352">
    <property type="term" value="C:katanin complex"/>
    <property type="evidence" value="ECO:0007669"/>
    <property type="project" value="TreeGrafter"/>
</dbReference>
<evidence type="ECO:0000313" key="2">
    <source>
        <dbReference type="EMBL" id="WOH00245.1"/>
    </source>
</evidence>
<dbReference type="InterPro" id="IPR001680">
    <property type="entry name" value="WD40_rpt"/>
</dbReference>
<dbReference type="PROSITE" id="PS50294">
    <property type="entry name" value="WD_REPEATS_REGION"/>
    <property type="match status" value="1"/>
</dbReference>
<reference evidence="2" key="1">
    <citation type="journal article" date="2016" name="Nat. Genet.">
        <title>A high-quality carrot genome assembly provides new insights into carotenoid accumulation and asterid genome evolution.</title>
        <authorList>
            <person name="Iorizzo M."/>
            <person name="Ellison S."/>
            <person name="Senalik D."/>
            <person name="Zeng P."/>
            <person name="Satapoomin P."/>
            <person name="Huang J."/>
            <person name="Bowman M."/>
            <person name="Iovene M."/>
            <person name="Sanseverino W."/>
            <person name="Cavagnaro P."/>
            <person name="Yildiz M."/>
            <person name="Macko-Podgorni A."/>
            <person name="Moranska E."/>
            <person name="Grzebelus E."/>
            <person name="Grzebelus D."/>
            <person name="Ashrafi H."/>
            <person name="Zheng Z."/>
            <person name="Cheng S."/>
            <person name="Spooner D."/>
            <person name="Van Deynze A."/>
            <person name="Simon P."/>
        </authorList>
    </citation>
    <scope>NUCLEOTIDE SEQUENCE</scope>
    <source>
        <tissue evidence="2">Leaf</tissue>
    </source>
</reference>
<dbReference type="AlphaFoldDB" id="A0AAF1AZ98"/>
<dbReference type="PANTHER" id="PTHR19845">
    <property type="entry name" value="KATANIN P80 SUBUNIT"/>
    <property type="match status" value="1"/>
</dbReference>
<evidence type="ECO:0000313" key="3">
    <source>
        <dbReference type="Proteomes" id="UP000077755"/>
    </source>
</evidence>
<evidence type="ECO:0000256" key="1">
    <source>
        <dbReference type="PROSITE-ProRule" id="PRU00221"/>
    </source>
</evidence>
<dbReference type="PROSITE" id="PS50082">
    <property type="entry name" value="WD_REPEATS_2"/>
    <property type="match status" value="2"/>
</dbReference>
<name>A0AAF1AZ98_DAUCS</name>
<accession>A0AAF1AZ98</accession>
<dbReference type="PANTHER" id="PTHR19845:SF0">
    <property type="entry name" value="KATANIN P80 WD40 REPEAT-CONTAINING SUBUNIT B1"/>
    <property type="match status" value="1"/>
</dbReference>
<proteinExistence type="predicted"/>
<keyword evidence="3" id="KW-1185">Reference proteome</keyword>
<dbReference type="GO" id="GO:0007019">
    <property type="term" value="P:microtubule depolymerization"/>
    <property type="evidence" value="ECO:0007669"/>
    <property type="project" value="TreeGrafter"/>
</dbReference>
<dbReference type="EMBL" id="CP093347">
    <property type="protein sequence ID" value="WOH00245.1"/>
    <property type="molecule type" value="Genomic_DNA"/>
</dbReference>
<gene>
    <name evidence="2" type="ORF">DCAR_0519603</name>
</gene>
<evidence type="ECO:0008006" key="4">
    <source>
        <dbReference type="Google" id="ProtNLM"/>
    </source>
</evidence>
<organism evidence="2 3">
    <name type="scientific">Daucus carota subsp. sativus</name>
    <name type="common">Carrot</name>
    <dbReference type="NCBI Taxonomy" id="79200"/>
    <lineage>
        <taxon>Eukaryota</taxon>
        <taxon>Viridiplantae</taxon>
        <taxon>Streptophyta</taxon>
        <taxon>Embryophyta</taxon>
        <taxon>Tracheophyta</taxon>
        <taxon>Spermatophyta</taxon>
        <taxon>Magnoliopsida</taxon>
        <taxon>eudicotyledons</taxon>
        <taxon>Gunneridae</taxon>
        <taxon>Pentapetalae</taxon>
        <taxon>asterids</taxon>
        <taxon>campanulids</taxon>
        <taxon>Apiales</taxon>
        <taxon>Apiaceae</taxon>
        <taxon>Apioideae</taxon>
        <taxon>Scandiceae</taxon>
        <taxon>Daucinae</taxon>
        <taxon>Daucus</taxon>
        <taxon>Daucus sect. Daucus</taxon>
    </lineage>
</organism>
<sequence>MWCSDRCSFQMLQVNFWAIGKPNPTASLTGHSSGLDSVSFDSSEVFVAAGAARCTIKLCNLEESKIVRTIPGHRPNCISLDFHPFGEIFASGSSDTNLKIWDIRLKGGCIRTYKGHTRGVNAIRFTLDGRWVVSGGEDNTDFFLLEVPLSMNARPSLFQDPEQLEADALQNSFDRNSSLISHKTYFLTISWE</sequence>
<dbReference type="SUPFAM" id="SSF50978">
    <property type="entry name" value="WD40 repeat-like"/>
    <property type="match status" value="1"/>
</dbReference>
<protein>
    <recommendedName>
        <fullName evidence="4">Katanin p80 subunit C-terminal domain-containing protein</fullName>
    </recommendedName>
</protein>
<reference evidence="2" key="2">
    <citation type="submission" date="2022-03" db="EMBL/GenBank/DDBJ databases">
        <title>Draft title - Genomic analysis of global carrot germplasm unveils the trajectory of domestication and the origin of high carotenoid orange carrot.</title>
        <authorList>
            <person name="Iorizzo M."/>
            <person name="Ellison S."/>
            <person name="Senalik D."/>
            <person name="Macko-Podgorni A."/>
            <person name="Grzebelus D."/>
            <person name="Bostan H."/>
            <person name="Rolling W."/>
            <person name="Curaba J."/>
            <person name="Simon P."/>
        </authorList>
    </citation>
    <scope>NUCLEOTIDE SEQUENCE</scope>
    <source>
        <tissue evidence="2">Leaf</tissue>
    </source>
</reference>
<dbReference type="InterPro" id="IPR036322">
    <property type="entry name" value="WD40_repeat_dom_sf"/>
</dbReference>
<keyword evidence="1" id="KW-0853">WD repeat</keyword>
<feature type="repeat" description="WD" evidence="1">
    <location>
        <begin position="113"/>
        <end position="140"/>
    </location>
</feature>
<dbReference type="Proteomes" id="UP000077755">
    <property type="component" value="Chromosome 5"/>
</dbReference>
<dbReference type="SMART" id="SM00320">
    <property type="entry name" value="WD40"/>
    <property type="match status" value="3"/>
</dbReference>
<feature type="repeat" description="WD" evidence="1">
    <location>
        <begin position="70"/>
        <end position="104"/>
    </location>
</feature>
<dbReference type="InterPro" id="IPR015943">
    <property type="entry name" value="WD40/YVTN_repeat-like_dom_sf"/>
</dbReference>
<dbReference type="Pfam" id="PF00400">
    <property type="entry name" value="WD40"/>
    <property type="match status" value="3"/>
</dbReference>